<feature type="transmembrane region" description="Helical" evidence="1">
    <location>
        <begin position="12"/>
        <end position="29"/>
    </location>
</feature>
<sequence length="307" mass="31933">MELGPVLLLRPLWLLAIPALVLLTVLALRRARGLGAWERAIDPELLSALRRFGRVVPGKARRILPPVGIAAVTALALSSPATRTSDPQTFRNLDGVVVAIDLSRSIVEGGGLDDAQIAVQSVLQNSGGRPVAMILFSGDAYMASAFTTDAGALSPLLAVLGGDIIPNPGSRADRALALAEKVFSEAGILSGDVVLVTDGDHLTPEAGDIASRLASNDIHVDALLIEPSGRNGDMPPADPAALERLTEIGGGAFGSAADPAPTARAIGRRAAQNLTTGEAAALFYRDYGRYGLVLALPFALLLFRRTT</sequence>
<dbReference type="SUPFAM" id="SSF53300">
    <property type="entry name" value="vWA-like"/>
    <property type="match status" value="1"/>
</dbReference>
<protein>
    <submittedName>
        <fullName evidence="3">VWA domain-containing protein</fullName>
    </submittedName>
</protein>
<feature type="domain" description="VWFA" evidence="2">
    <location>
        <begin position="96"/>
        <end position="199"/>
    </location>
</feature>
<accession>A0A371X8S0</accession>
<evidence type="ECO:0000313" key="4">
    <source>
        <dbReference type="Proteomes" id="UP000264310"/>
    </source>
</evidence>
<dbReference type="OrthoDB" id="8005957at2"/>
<comment type="caution">
    <text evidence="3">The sequence shown here is derived from an EMBL/GenBank/DDBJ whole genome shotgun (WGS) entry which is preliminary data.</text>
</comment>
<keyword evidence="4" id="KW-1185">Reference proteome</keyword>
<evidence type="ECO:0000313" key="3">
    <source>
        <dbReference type="EMBL" id="RFC65464.1"/>
    </source>
</evidence>
<proteinExistence type="predicted"/>
<dbReference type="Pfam" id="PF13519">
    <property type="entry name" value="VWA_2"/>
    <property type="match status" value="1"/>
</dbReference>
<dbReference type="EMBL" id="QURL01000002">
    <property type="protein sequence ID" value="RFC65464.1"/>
    <property type="molecule type" value="Genomic_DNA"/>
</dbReference>
<name>A0A371X8S0_9HYPH</name>
<keyword evidence="1" id="KW-0812">Transmembrane</keyword>
<keyword evidence="1" id="KW-1133">Transmembrane helix</keyword>
<dbReference type="Proteomes" id="UP000264310">
    <property type="component" value="Unassembled WGS sequence"/>
</dbReference>
<dbReference type="InterPro" id="IPR002035">
    <property type="entry name" value="VWF_A"/>
</dbReference>
<reference evidence="3 4" key="1">
    <citation type="submission" date="2018-08" db="EMBL/GenBank/DDBJ databases">
        <title>Fulvimarina sp. 85, whole genome shotgun sequence.</title>
        <authorList>
            <person name="Tuo L."/>
        </authorList>
    </citation>
    <scope>NUCLEOTIDE SEQUENCE [LARGE SCALE GENOMIC DNA]</scope>
    <source>
        <strain evidence="3 4">85</strain>
    </source>
</reference>
<evidence type="ECO:0000259" key="2">
    <source>
        <dbReference type="Pfam" id="PF13519"/>
    </source>
</evidence>
<gene>
    <name evidence="3" type="ORF">DYI37_06520</name>
</gene>
<dbReference type="RefSeq" id="WP_116682360.1">
    <property type="nucleotide sequence ID" value="NZ_QURL01000002.1"/>
</dbReference>
<dbReference type="Gene3D" id="3.40.50.410">
    <property type="entry name" value="von Willebrand factor, type A domain"/>
    <property type="match status" value="1"/>
</dbReference>
<evidence type="ECO:0000256" key="1">
    <source>
        <dbReference type="SAM" id="Phobius"/>
    </source>
</evidence>
<dbReference type="AlphaFoldDB" id="A0A371X8S0"/>
<keyword evidence="1" id="KW-0472">Membrane</keyword>
<dbReference type="InterPro" id="IPR036465">
    <property type="entry name" value="vWFA_dom_sf"/>
</dbReference>
<organism evidence="3 4">
    <name type="scientific">Fulvimarina endophytica</name>
    <dbReference type="NCBI Taxonomy" id="2293836"/>
    <lineage>
        <taxon>Bacteria</taxon>
        <taxon>Pseudomonadati</taxon>
        <taxon>Pseudomonadota</taxon>
        <taxon>Alphaproteobacteria</taxon>
        <taxon>Hyphomicrobiales</taxon>
        <taxon>Aurantimonadaceae</taxon>
        <taxon>Fulvimarina</taxon>
    </lineage>
</organism>